<sequence length="255" mass="28487">MAVKVLYVGDTQVNLTTSVKGIDSWTFAYYSDSARYLRNALSESSDIKVTHIPSCNCIADMPSTLEDLQQYDAILMSDVGYNNIVFQPGNTQPFRIPMGPNRVKALCEYVNQGGGFMMIGGWLSFSGMQGKGMYGGTKIEDLLPVTCMPRGADDRMEITEGYAMKLDDPNHPIVKDIDWSVPYMFMGYNKVYLKEDAHLVASYDGDVQIATRQVGKGRTCVFTSDVGPHWAGNFLEHPEYAHFWQQITRWTAGAI</sequence>
<accession>A0A644VYI6</accession>
<protein>
    <recommendedName>
        <fullName evidence="1">Putative glutamine amidotransferase domain-containing protein</fullName>
    </recommendedName>
</protein>
<proteinExistence type="predicted"/>
<dbReference type="EMBL" id="VSSQ01000507">
    <property type="protein sequence ID" value="MPL96376.1"/>
    <property type="molecule type" value="Genomic_DNA"/>
</dbReference>
<dbReference type="SUPFAM" id="SSF52317">
    <property type="entry name" value="Class I glutamine amidotransferase-like"/>
    <property type="match status" value="1"/>
</dbReference>
<evidence type="ECO:0000313" key="2">
    <source>
        <dbReference type="EMBL" id="MPL96376.1"/>
    </source>
</evidence>
<evidence type="ECO:0000259" key="1">
    <source>
        <dbReference type="Pfam" id="PF07090"/>
    </source>
</evidence>
<gene>
    <name evidence="2" type="ORF">SDC9_42554</name>
</gene>
<dbReference type="PANTHER" id="PTHR37947">
    <property type="entry name" value="BLL2462 PROTEIN"/>
    <property type="match status" value="1"/>
</dbReference>
<dbReference type="Gene3D" id="3.40.50.880">
    <property type="match status" value="1"/>
</dbReference>
<reference evidence="2" key="1">
    <citation type="submission" date="2019-08" db="EMBL/GenBank/DDBJ databases">
        <authorList>
            <person name="Kucharzyk K."/>
            <person name="Murdoch R.W."/>
            <person name="Higgins S."/>
            <person name="Loffler F."/>
        </authorList>
    </citation>
    <scope>NUCLEOTIDE SEQUENCE</scope>
</reference>
<dbReference type="InterPro" id="IPR029062">
    <property type="entry name" value="Class_I_gatase-like"/>
</dbReference>
<organism evidence="2">
    <name type="scientific">bioreactor metagenome</name>
    <dbReference type="NCBI Taxonomy" id="1076179"/>
    <lineage>
        <taxon>unclassified sequences</taxon>
        <taxon>metagenomes</taxon>
        <taxon>ecological metagenomes</taxon>
    </lineage>
</organism>
<dbReference type="AlphaFoldDB" id="A0A644VYI6"/>
<feature type="domain" description="Putative glutamine amidotransferase" evidence="1">
    <location>
        <begin position="4"/>
        <end position="250"/>
    </location>
</feature>
<comment type="caution">
    <text evidence="2">The sequence shown here is derived from an EMBL/GenBank/DDBJ whole genome shotgun (WGS) entry which is preliminary data.</text>
</comment>
<name>A0A644VYI6_9ZZZZ</name>
<dbReference type="InterPro" id="IPR010768">
    <property type="entry name" value="GATase1-like"/>
</dbReference>
<dbReference type="Pfam" id="PF07090">
    <property type="entry name" value="GATase1_like"/>
    <property type="match status" value="1"/>
</dbReference>
<dbReference type="PANTHER" id="PTHR37947:SF1">
    <property type="entry name" value="BLL2462 PROTEIN"/>
    <property type="match status" value="1"/>
</dbReference>